<accession>A0A8S1BRD9</accession>
<keyword evidence="2" id="KW-0496">Mitochondrion</keyword>
<comment type="subcellular location">
    <subcellularLocation>
        <location evidence="1">Mitochondrion</location>
    </subcellularLocation>
</comment>
<dbReference type="OrthoDB" id="16284at2759"/>
<reference evidence="4 5" key="1">
    <citation type="submission" date="2020-04" db="EMBL/GenBank/DDBJ databases">
        <authorList>
            <person name="Alioto T."/>
            <person name="Alioto T."/>
            <person name="Gomez Garrido J."/>
        </authorList>
    </citation>
    <scope>NUCLEOTIDE SEQUENCE [LARGE SCALE GENOMIC DNA]</scope>
</reference>
<dbReference type="AlphaFoldDB" id="A0A8S1BRD9"/>
<dbReference type="PANTHER" id="PTHR46690:SF1">
    <property type="entry name" value="CYTOCHROME C OXIDASE ASSEMBLY FACTOR 6 HOMOLOG"/>
    <property type="match status" value="1"/>
</dbReference>
<keyword evidence="5" id="KW-1185">Reference proteome</keyword>
<evidence type="ECO:0008006" key="6">
    <source>
        <dbReference type="Google" id="ProtNLM"/>
    </source>
</evidence>
<gene>
    <name evidence="4" type="ORF">CLODIP_2_CD07842</name>
</gene>
<dbReference type="InterPro" id="IPR048280">
    <property type="entry name" value="COX6B-like"/>
</dbReference>
<sequence length="106" mass="12657">MNTTILAGQTSHVRRFYISSTSKMPHLNKEERSICWKSRDDYWKCLDKAEASKQLDPEKACQDLYQVFASKCPGQWVKHFERKRKFEVFKKRIVEEGFEPIPEEKK</sequence>
<organism evidence="4 5">
    <name type="scientific">Cloeon dipterum</name>
    <dbReference type="NCBI Taxonomy" id="197152"/>
    <lineage>
        <taxon>Eukaryota</taxon>
        <taxon>Metazoa</taxon>
        <taxon>Ecdysozoa</taxon>
        <taxon>Arthropoda</taxon>
        <taxon>Hexapoda</taxon>
        <taxon>Insecta</taxon>
        <taxon>Pterygota</taxon>
        <taxon>Palaeoptera</taxon>
        <taxon>Ephemeroptera</taxon>
        <taxon>Pisciforma</taxon>
        <taxon>Baetidae</taxon>
        <taxon>Cloeon</taxon>
    </lineage>
</organism>
<evidence type="ECO:0000256" key="2">
    <source>
        <dbReference type="ARBA" id="ARBA00023128"/>
    </source>
</evidence>
<dbReference type="GO" id="GO:0042775">
    <property type="term" value="P:mitochondrial ATP synthesis coupled electron transport"/>
    <property type="evidence" value="ECO:0007669"/>
    <property type="project" value="TreeGrafter"/>
</dbReference>
<evidence type="ECO:0000313" key="5">
    <source>
        <dbReference type="Proteomes" id="UP000494165"/>
    </source>
</evidence>
<dbReference type="GO" id="GO:0005739">
    <property type="term" value="C:mitochondrion"/>
    <property type="evidence" value="ECO:0007669"/>
    <property type="project" value="UniProtKB-SubCell"/>
</dbReference>
<dbReference type="Proteomes" id="UP000494165">
    <property type="component" value="Unassembled WGS sequence"/>
</dbReference>
<dbReference type="Gene3D" id="1.10.10.140">
    <property type="entry name" value="Cytochrome c oxidase, subunit VIb"/>
    <property type="match status" value="1"/>
</dbReference>
<dbReference type="InterPro" id="IPR036549">
    <property type="entry name" value="CX6/COA6-like_sf"/>
</dbReference>
<evidence type="ECO:0000256" key="1">
    <source>
        <dbReference type="ARBA" id="ARBA00004173"/>
    </source>
</evidence>
<evidence type="ECO:0000256" key="3">
    <source>
        <dbReference type="ARBA" id="ARBA00023157"/>
    </source>
</evidence>
<dbReference type="SUPFAM" id="SSF47694">
    <property type="entry name" value="Cytochrome c oxidase subunit h"/>
    <property type="match status" value="1"/>
</dbReference>
<dbReference type="GO" id="GO:0008535">
    <property type="term" value="P:respiratory chain complex IV assembly"/>
    <property type="evidence" value="ECO:0007669"/>
    <property type="project" value="InterPro"/>
</dbReference>
<dbReference type="PANTHER" id="PTHR46690">
    <property type="entry name" value="CYTOCHROME C OXIDASE ASSEMBLY FACTOR 6 HOMOLOG"/>
    <property type="match status" value="1"/>
</dbReference>
<dbReference type="InterPro" id="IPR042289">
    <property type="entry name" value="COA6"/>
</dbReference>
<comment type="caution">
    <text evidence="4">The sequence shown here is derived from an EMBL/GenBank/DDBJ whole genome shotgun (WGS) entry which is preliminary data.</text>
</comment>
<evidence type="ECO:0000313" key="4">
    <source>
        <dbReference type="EMBL" id="CAB3359668.1"/>
    </source>
</evidence>
<keyword evidence="3" id="KW-1015">Disulfide bond</keyword>
<name>A0A8S1BRD9_9INSE</name>
<proteinExistence type="predicted"/>
<dbReference type="EMBL" id="CADEPI010000002">
    <property type="protein sequence ID" value="CAB3359668.1"/>
    <property type="molecule type" value="Genomic_DNA"/>
</dbReference>
<protein>
    <recommendedName>
        <fullName evidence="6">Cytochrome c oxidase assembly factor 6 homolog</fullName>
    </recommendedName>
</protein>
<dbReference type="Pfam" id="PF02297">
    <property type="entry name" value="COX6B"/>
    <property type="match status" value="1"/>
</dbReference>